<dbReference type="InterPro" id="IPR045864">
    <property type="entry name" value="aa-tRNA-synth_II/BPL/LPL"/>
</dbReference>
<dbReference type="CDD" id="cd00496">
    <property type="entry name" value="PheRS_alpha_core"/>
    <property type="match status" value="1"/>
</dbReference>
<keyword evidence="8" id="KW-0648">Protein biosynthesis</keyword>
<evidence type="ECO:0000256" key="9">
    <source>
        <dbReference type="ARBA" id="ARBA00023002"/>
    </source>
</evidence>
<evidence type="ECO:0000313" key="14">
    <source>
        <dbReference type="EMBL" id="KAL3781880.1"/>
    </source>
</evidence>
<feature type="binding site" evidence="12">
    <location>
        <position position="1083"/>
    </location>
    <ligand>
        <name>Fe cation</name>
        <dbReference type="ChEBI" id="CHEBI:24875"/>
        <note>catalytic</note>
    </ligand>
</feature>
<evidence type="ECO:0000256" key="8">
    <source>
        <dbReference type="ARBA" id="ARBA00022917"/>
    </source>
</evidence>
<dbReference type="GO" id="GO:0004812">
    <property type="term" value="F:aminoacyl-tRNA ligase activity"/>
    <property type="evidence" value="ECO:0007669"/>
    <property type="project" value="UniProtKB-KW"/>
</dbReference>
<evidence type="ECO:0000256" key="6">
    <source>
        <dbReference type="ARBA" id="ARBA00022840"/>
    </source>
</evidence>
<dbReference type="InterPro" id="IPR004294">
    <property type="entry name" value="Carotenoid_Oase"/>
</dbReference>
<feature type="domain" description="Aminoacyl-transfer RNA synthetases class-II family profile" evidence="13">
    <location>
        <begin position="278"/>
        <end position="540"/>
    </location>
</feature>
<keyword evidence="10 12" id="KW-0408">Iron</keyword>
<keyword evidence="9" id="KW-0560">Oxidoreductase</keyword>
<organism evidence="14 15">
    <name type="scientific">Stephanodiscus triporus</name>
    <dbReference type="NCBI Taxonomy" id="2934178"/>
    <lineage>
        <taxon>Eukaryota</taxon>
        <taxon>Sar</taxon>
        <taxon>Stramenopiles</taxon>
        <taxon>Ochrophyta</taxon>
        <taxon>Bacillariophyta</taxon>
        <taxon>Coscinodiscophyceae</taxon>
        <taxon>Thalassiosirophycidae</taxon>
        <taxon>Stephanodiscales</taxon>
        <taxon>Stephanodiscaceae</taxon>
        <taxon>Stephanodiscus</taxon>
    </lineage>
</organism>
<dbReference type="Gene3D" id="3.30.930.10">
    <property type="entry name" value="Bira Bifunctional Protein, Domain 2"/>
    <property type="match status" value="1"/>
</dbReference>
<evidence type="ECO:0000256" key="1">
    <source>
        <dbReference type="ARBA" id="ARBA00004496"/>
    </source>
</evidence>
<evidence type="ECO:0000256" key="10">
    <source>
        <dbReference type="ARBA" id="ARBA00023004"/>
    </source>
</evidence>
<evidence type="ECO:0000256" key="3">
    <source>
        <dbReference type="ARBA" id="ARBA00022598"/>
    </source>
</evidence>
<dbReference type="GO" id="GO:0005524">
    <property type="term" value="F:ATP binding"/>
    <property type="evidence" value="ECO:0007669"/>
    <property type="project" value="UniProtKB-KW"/>
</dbReference>
<dbReference type="Gene3D" id="3.30.1370.240">
    <property type="match status" value="1"/>
</dbReference>
<dbReference type="InterPro" id="IPR006195">
    <property type="entry name" value="aa-tRNA-synth_II"/>
</dbReference>
<dbReference type="Proteomes" id="UP001530315">
    <property type="component" value="Unassembled WGS sequence"/>
</dbReference>
<comment type="subcellular location">
    <subcellularLocation>
        <location evidence="1">Cytoplasm</location>
    </subcellularLocation>
</comment>
<dbReference type="InterPro" id="IPR004529">
    <property type="entry name" value="Phe-tRNA-synth_IIc_asu"/>
</dbReference>
<dbReference type="PANTHER" id="PTHR10543:SF89">
    <property type="entry name" value="CAROTENOID 9,10(9',10')-CLEAVAGE DIOXYGENASE 1"/>
    <property type="match status" value="1"/>
</dbReference>
<evidence type="ECO:0000256" key="11">
    <source>
        <dbReference type="ARBA" id="ARBA00023146"/>
    </source>
</evidence>
<comment type="cofactor">
    <cofactor evidence="12">
        <name>Fe(2+)</name>
        <dbReference type="ChEBI" id="CHEBI:29033"/>
    </cofactor>
    <text evidence="12">Binds 1 Fe(2+) ion per subunit.</text>
</comment>
<dbReference type="EMBL" id="JALLAZ020001046">
    <property type="protein sequence ID" value="KAL3781880.1"/>
    <property type="molecule type" value="Genomic_DNA"/>
</dbReference>
<dbReference type="PROSITE" id="PS50862">
    <property type="entry name" value="AA_TRNA_LIGASE_II"/>
    <property type="match status" value="1"/>
</dbReference>
<keyword evidence="6" id="KW-0067">ATP-binding</keyword>
<keyword evidence="5" id="KW-0547">Nucleotide-binding</keyword>
<dbReference type="Pfam" id="PF18553">
    <property type="entry name" value="PheRS_DBD3"/>
    <property type="match status" value="1"/>
</dbReference>
<dbReference type="Gene3D" id="1.10.10.2330">
    <property type="match status" value="1"/>
</dbReference>
<evidence type="ECO:0000256" key="2">
    <source>
        <dbReference type="ARBA" id="ARBA00006787"/>
    </source>
</evidence>
<evidence type="ECO:0000313" key="15">
    <source>
        <dbReference type="Proteomes" id="UP001530315"/>
    </source>
</evidence>
<dbReference type="NCBIfam" id="NF003210">
    <property type="entry name" value="PRK04172.1"/>
    <property type="match status" value="1"/>
</dbReference>
<dbReference type="SUPFAM" id="SSF55681">
    <property type="entry name" value="Class II aaRS and biotin synthetases"/>
    <property type="match status" value="1"/>
</dbReference>
<sequence length="1141" mass="125554">MIPSKIALEYYCVWFHVEEALLHKSRGDRLLDTTTMSKNASGVESSILSALSGGPDATIPDTFAFSASSNVDHNSVVGSCKSLVTDAYVALAELTTQFYVLSSEAEDIVEHGSQEVRVLNALLAAGKDGLGAEELESAVVGGGAVCKIGVGNCLKNRWARKDRASGRLVASVDVAVADEVRDRLYRLKSASSDVENTKVLDDGAYAALKRRKLVSLVTRKSYAVSRGPRYAPARTRKAADLTREMLESGSWRTTPFKEYNFRTLGEAVGGGHLHPLLKVRAEFRKILMEMGFEEMPTDKWVESSFWNFDTLFQPQSHPARDAHDTFFIKEPATTISIPEEYYERVKTMHERGGSGSIGYRTVFQREEATKNLLRTHTTAISSQMLYKLANRPGGFRPARYFSIDRVFRNESMDATHLCEFHQVEGLVADYNLSLGDLIGTIETFFRKIGITQLRFKPAFNPYTEPSMEVFGYHPDLKKWTEIGNSGMFRPEMLAPMGLPKDVRVIACEFCIPVMSGFVFGSSSMDTAAAAAAAGGAALRPPPPDMRAYSNGYKTAFAEISCSLSSPTFGALPPDLVGTYYRSGPAMFSAGSLLPPRNSLVRPKQPPVPDGRDVGRMVTHPFEGDGAVLAITFHGDGGVAGGGGEEEPRADTAGKVTTRFRYVRTNAFTNERKRGKKLYTGMESTRTVVPTDRVGNDLPLPPFHRHHLLPGLNKLRKNTSNTRAVYFGKRLLTLWSGGLPYKLDALALSTDGRSQLGGVVKREDSSMGAKAAIDSRRNRILFYGVDEESGSSQLNLYEFNSKFQPIRDNDGVVQAKLPGLAMIYDFAVTENYAVFVQPILKVNGMQFMLRKDPGKSVSLEAEASLVHIVARAGSNNAGMMKSFQIPFDGSPDANLQFVNAYEDEDGTIIFDAIRSDGMRGEGSSVDTQWPWASTLTAFRSMSSKKSLWRYKVDPKGGVVSKDCISNDQVYFGVVNSNASGQKHRYVYAAAGCMGEDVTPPQGITKFDLEGNTRESWFPEAYEFCGEPMYAQREGDDSEDGGYILSVLFNGKEESSELVVLKADDVSSGPIARVPIGIAVPHGYHGCFAPTNEANWTYEEIERRAKLADKMESRGSMWNEVKSDFSGLGLRFDDMEEYFGDLM</sequence>
<dbReference type="InterPro" id="IPR002319">
    <property type="entry name" value="Phenylalanyl-tRNA_Synthase"/>
</dbReference>
<evidence type="ECO:0000256" key="5">
    <source>
        <dbReference type="ARBA" id="ARBA00022741"/>
    </source>
</evidence>
<dbReference type="NCBIfam" id="TIGR00468">
    <property type="entry name" value="pheS"/>
    <property type="match status" value="1"/>
</dbReference>
<keyword evidence="15" id="KW-1185">Reference proteome</keyword>
<proteinExistence type="inferred from homology"/>
<dbReference type="Pfam" id="PF01409">
    <property type="entry name" value="tRNA-synt_2d"/>
    <property type="match status" value="1"/>
</dbReference>
<evidence type="ECO:0000259" key="13">
    <source>
        <dbReference type="PROSITE" id="PS50862"/>
    </source>
</evidence>
<dbReference type="AlphaFoldDB" id="A0ABD3P0Y1"/>
<keyword evidence="7" id="KW-0460">Magnesium</keyword>
<dbReference type="GO" id="GO:0016491">
    <property type="term" value="F:oxidoreductase activity"/>
    <property type="evidence" value="ECO:0007669"/>
    <property type="project" value="UniProtKB-KW"/>
</dbReference>
<dbReference type="GO" id="GO:0046872">
    <property type="term" value="F:metal ion binding"/>
    <property type="evidence" value="ECO:0007669"/>
    <property type="project" value="UniProtKB-KW"/>
</dbReference>
<evidence type="ECO:0000256" key="7">
    <source>
        <dbReference type="ARBA" id="ARBA00022842"/>
    </source>
</evidence>
<dbReference type="Gene3D" id="1.10.10.2320">
    <property type="match status" value="1"/>
</dbReference>
<keyword evidence="11" id="KW-0030">Aminoacyl-tRNA synthetase</keyword>
<dbReference type="Pfam" id="PF03055">
    <property type="entry name" value="RPE65"/>
    <property type="match status" value="1"/>
</dbReference>
<accession>A0ABD3P0Y1</accession>
<reference evidence="14 15" key="1">
    <citation type="submission" date="2024-10" db="EMBL/GenBank/DDBJ databases">
        <title>Updated reference genomes for cyclostephanoid diatoms.</title>
        <authorList>
            <person name="Roberts W.R."/>
            <person name="Alverson A.J."/>
        </authorList>
    </citation>
    <scope>NUCLEOTIDE SEQUENCE [LARGE SCALE GENOMIC DNA]</scope>
    <source>
        <strain evidence="14 15">AJA276-08</strain>
    </source>
</reference>
<name>A0ABD3P0Y1_9STRA</name>
<dbReference type="GO" id="GO:0006412">
    <property type="term" value="P:translation"/>
    <property type="evidence" value="ECO:0007669"/>
    <property type="project" value="UniProtKB-KW"/>
</dbReference>
<keyword evidence="3" id="KW-0436">Ligase</keyword>
<comment type="caution">
    <text evidence="14">The sequence shown here is derived from an EMBL/GenBank/DDBJ whole genome shotgun (WGS) entry which is preliminary data.</text>
</comment>
<dbReference type="GO" id="GO:0005737">
    <property type="term" value="C:cytoplasm"/>
    <property type="evidence" value="ECO:0007669"/>
    <property type="project" value="UniProtKB-SubCell"/>
</dbReference>
<dbReference type="InterPro" id="IPR040725">
    <property type="entry name" value="PheRS_DBD3"/>
</dbReference>
<evidence type="ECO:0000256" key="4">
    <source>
        <dbReference type="ARBA" id="ARBA00022723"/>
    </source>
</evidence>
<evidence type="ECO:0000256" key="12">
    <source>
        <dbReference type="PIRSR" id="PIRSR604294-1"/>
    </source>
</evidence>
<dbReference type="PANTHER" id="PTHR10543">
    <property type="entry name" value="BETA-CAROTENE DIOXYGENASE"/>
    <property type="match status" value="1"/>
</dbReference>
<comment type="similarity">
    <text evidence="2">Belongs to the carotenoid oxygenase family.</text>
</comment>
<gene>
    <name evidence="14" type="ORF">ACHAW5_007259</name>
</gene>
<protein>
    <recommendedName>
        <fullName evidence="13">Aminoacyl-transfer RNA synthetases class-II family profile domain-containing protein</fullName>
    </recommendedName>
</protein>
<keyword evidence="4 12" id="KW-0479">Metal-binding</keyword>